<name>A0AAV7VUA6_PLEWA</name>
<dbReference type="Proteomes" id="UP001066276">
    <property type="component" value="Chromosome 1_2"/>
</dbReference>
<comment type="caution">
    <text evidence="1">The sequence shown here is derived from an EMBL/GenBank/DDBJ whole genome shotgun (WGS) entry which is preliminary data.</text>
</comment>
<reference evidence="1" key="1">
    <citation type="journal article" date="2022" name="bioRxiv">
        <title>Sequencing and chromosome-scale assembly of the giantPleurodeles waltlgenome.</title>
        <authorList>
            <person name="Brown T."/>
            <person name="Elewa A."/>
            <person name="Iarovenko S."/>
            <person name="Subramanian E."/>
            <person name="Araus A.J."/>
            <person name="Petzold A."/>
            <person name="Susuki M."/>
            <person name="Suzuki K.-i.T."/>
            <person name="Hayashi T."/>
            <person name="Toyoda A."/>
            <person name="Oliveira C."/>
            <person name="Osipova E."/>
            <person name="Leigh N.D."/>
            <person name="Simon A."/>
            <person name="Yun M.H."/>
        </authorList>
    </citation>
    <scope>NUCLEOTIDE SEQUENCE</scope>
    <source>
        <strain evidence="1">20211129_DDA</strain>
        <tissue evidence="1">Liver</tissue>
    </source>
</reference>
<accession>A0AAV7VUA6</accession>
<evidence type="ECO:0000313" key="2">
    <source>
        <dbReference type="Proteomes" id="UP001066276"/>
    </source>
</evidence>
<dbReference type="AlphaFoldDB" id="A0AAV7VUA6"/>
<keyword evidence="2" id="KW-1185">Reference proteome</keyword>
<protein>
    <submittedName>
        <fullName evidence="1">Uncharacterized protein</fullName>
    </submittedName>
</protein>
<gene>
    <name evidence="1" type="ORF">NDU88_000699</name>
</gene>
<organism evidence="1 2">
    <name type="scientific">Pleurodeles waltl</name>
    <name type="common">Iberian ribbed newt</name>
    <dbReference type="NCBI Taxonomy" id="8319"/>
    <lineage>
        <taxon>Eukaryota</taxon>
        <taxon>Metazoa</taxon>
        <taxon>Chordata</taxon>
        <taxon>Craniata</taxon>
        <taxon>Vertebrata</taxon>
        <taxon>Euteleostomi</taxon>
        <taxon>Amphibia</taxon>
        <taxon>Batrachia</taxon>
        <taxon>Caudata</taxon>
        <taxon>Salamandroidea</taxon>
        <taxon>Salamandridae</taxon>
        <taxon>Pleurodelinae</taxon>
        <taxon>Pleurodeles</taxon>
    </lineage>
</organism>
<evidence type="ECO:0000313" key="1">
    <source>
        <dbReference type="EMBL" id="KAJ1205264.1"/>
    </source>
</evidence>
<dbReference type="EMBL" id="JANPWB010000002">
    <property type="protein sequence ID" value="KAJ1205264.1"/>
    <property type="molecule type" value="Genomic_DNA"/>
</dbReference>
<sequence length="119" mass="12822">MRAEEGVPRQGPRILLPLALERESRWILKPGCMVHMTSDFGSPRQRPAGVGLVLTGYSSGRRSSLPEPPEVQAMIGGGRKEQHLQMTELEHEIAAPSGLFSVRGWGGRGALAPVATQAI</sequence>
<proteinExistence type="predicted"/>